<feature type="region of interest" description="Disordered" evidence="1">
    <location>
        <begin position="178"/>
        <end position="198"/>
    </location>
</feature>
<feature type="compositionally biased region" description="Basic and acidic residues" evidence="1">
    <location>
        <begin position="180"/>
        <end position="189"/>
    </location>
</feature>
<keyword evidence="3" id="KW-1185">Reference proteome</keyword>
<proteinExistence type="predicted"/>
<evidence type="ECO:0000256" key="1">
    <source>
        <dbReference type="SAM" id="MobiDB-lite"/>
    </source>
</evidence>
<dbReference type="EnsemblMetazoa" id="GAUT048184-RA">
    <property type="protein sequence ID" value="GAUT048184-PA"/>
    <property type="gene ID" value="GAUT048184"/>
</dbReference>
<dbReference type="STRING" id="7395.A0A1A9VUM6"/>
<sequence length="206" mass="24856">MEDDVRTLLACHECENSTPEFFTHHSTPHSVHSLPHHRDLLRDPRDLYYSSRERERDRARYRDRLRDYDLRYEYRDRERELYERERDRELELERERLEYIAPLSFEQALAMGRTGRVLPSPVLNVSPLQQYLHNRTDDDNIVAETSFMENIATTKVYSDHEIDYRFPHDTINTVPIKETNIGKKDDKEQQPLPYSPVDEQHLYHTL</sequence>
<reference evidence="2" key="1">
    <citation type="submission" date="2020-05" db="UniProtKB">
        <authorList>
            <consortium name="EnsemblMetazoa"/>
        </authorList>
    </citation>
    <scope>IDENTIFICATION</scope>
    <source>
        <strain evidence="2">TTRI</strain>
    </source>
</reference>
<evidence type="ECO:0000313" key="2">
    <source>
        <dbReference type="EnsemblMetazoa" id="GAUT048184-PA"/>
    </source>
</evidence>
<organism evidence="2 3">
    <name type="scientific">Glossina austeni</name>
    <name type="common">Savannah tsetse fly</name>
    <dbReference type="NCBI Taxonomy" id="7395"/>
    <lineage>
        <taxon>Eukaryota</taxon>
        <taxon>Metazoa</taxon>
        <taxon>Ecdysozoa</taxon>
        <taxon>Arthropoda</taxon>
        <taxon>Hexapoda</taxon>
        <taxon>Insecta</taxon>
        <taxon>Pterygota</taxon>
        <taxon>Neoptera</taxon>
        <taxon>Endopterygota</taxon>
        <taxon>Diptera</taxon>
        <taxon>Brachycera</taxon>
        <taxon>Muscomorpha</taxon>
        <taxon>Hippoboscoidea</taxon>
        <taxon>Glossinidae</taxon>
        <taxon>Glossina</taxon>
    </lineage>
</organism>
<dbReference type="Proteomes" id="UP000078200">
    <property type="component" value="Unassembled WGS sequence"/>
</dbReference>
<accession>A0A1A9VUM6</accession>
<evidence type="ECO:0000313" key="3">
    <source>
        <dbReference type="Proteomes" id="UP000078200"/>
    </source>
</evidence>
<protein>
    <submittedName>
        <fullName evidence="2">Uncharacterized protein</fullName>
    </submittedName>
</protein>
<name>A0A1A9VUM6_GLOAU</name>
<dbReference type="VEuPathDB" id="VectorBase:GAUT048184"/>
<dbReference type="AlphaFoldDB" id="A0A1A9VUM6"/>